<evidence type="ECO:0000313" key="3">
    <source>
        <dbReference type="Proteomes" id="UP000614424"/>
    </source>
</evidence>
<dbReference type="EMBL" id="JACNJZ010000112">
    <property type="protein sequence ID" value="MBC8317872.1"/>
    <property type="molecule type" value="Genomic_DNA"/>
</dbReference>
<comment type="caution">
    <text evidence="2">The sequence shown here is derived from an EMBL/GenBank/DDBJ whole genome shotgun (WGS) entry which is preliminary data.</text>
</comment>
<gene>
    <name evidence="2" type="ORF">H8E41_08185</name>
</gene>
<evidence type="ECO:0000313" key="2">
    <source>
        <dbReference type="EMBL" id="MBC8317872.1"/>
    </source>
</evidence>
<accession>A0A8J6TFS4</accession>
<reference evidence="2 3" key="1">
    <citation type="submission" date="2020-08" db="EMBL/GenBank/DDBJ databases">
        <title>Bridging the membrane lipid divide: bacteria of the FCB group superphylum have the potential to synthesize archaeal ether lipids.</title>
        <authorList>
            <person name="Villanueva L."/>
            <person name="Von Meijenfeldt F.A.B."/>
            <person name="Westbye A.B."/>
            <person name="Yadav S."/>
            <person name="Hopmans E.C."/>
            <person name="Dutilh B.E."/>
            <person name="Sinninghe Damste J.S."/>
        </authorList>
    </citation>
    <scope>NUCLEOTIDE SEQUENCE [LARGE SCALE GENOMIC DNA]</scope>
    <source>
        <strain evidence="2">NIOZ-UU47</strain>
    </source>
</reference>
<dbReference type="AlphaFoldDB" id="A0A8J6TFS4"/>
<evidence type="ECO:0000256" key="1">
    <source>
        <dbReference type="SAM" id="SignalP"/>
    </source>
</evidence>
<dbReference type="Proteomes" id="UP000614424">
    <property type="component" value="Unassembled WGS sequence"/>
</dbReference>
<keyword evidence="1" id="KW-0732">Signal</keyword>
<feature type="signal peptide" evidence="1">
    <location>
        <begin position="1"/>
        <end position="29"/>
    </location>
</feature>
<proteinExistence type="predicted"/>
<name>A0A8J6TFS4_9BACT</name>
<feature type="chain" id="PRO_5035145370" evidence="1">
    <location>
        <begin position="30"/>
        <end position="230"/>
    </location>
</feature>
<sequence length="230" mass="25338">MISTRSLFSNLWVVLTLSIALLLPHSVDAAESSPSSKNISNNIALMPFLLGGQDARQEKKLEKTLDCQILGLCYLEEELLTGAEETLTSIYQKELKKILSDQVVPLALVKSASARLPRNDKNTPRELAIVLGKELQASHVMVGLLWRFKEREGGPLTANTPASVAFSVYVVKIENSGLIWKASFDKTQTSLSENLLDAPLFMKKGMKWLSAEELATYGAAITMKDFPGIR</sequence>
<protein>
    <submittedName>
        <fullName evidence="2">Uncharacterized protein</fullName>
    </submittedName>
</protein>
<organism evidence="2 3">
    <name type="scientific">Candidatus Desulfobia pelagia</name>
    <dbReference type="NCBI Taxonomy" id="2841692"/>
    <lineage>
        <taxon>Bacteria</taxon>
        <taxon>Pseudomonadati</taxon>
        <taxon>Thermodesulfobacteriota</taxon>
        <taxon>Desulfobulbia</taxon>
        <taxon>Desulfobulbales</taxon>
        <taxon>Desulfobulbaceae</taxon>
        <taxon>Candidatus Desulfobia</taxon>
    </lineage>
</organism>